<keyword evidence="4 9" id="KW-0812">Transmembrane</keyword>
<evidence type="ECO:0000256" key="2">
    <source>
        <dbReference type="ARBA" id="ARBA00004673"/>
    </source>
</evidence>
<evidence type="ECO:0000256" key="1">
    <source>
        <dbReference type="ARBA" id="ARBA00004434"/>
    </source>
</evidence>
<dbReference type="PANTHER" id="PTHR48416">
    <property type="entry name" value="CYTOCHROME C OXIDASE SUBUNIT 6C"/>
    <property type="match status" value="1"/>
</dbReference>
<keyword evidence="6 9" id="KW-1133">Transmembrane helix</keyword>
<evidence type="ECO:0000256" key="6">
    <source>
        <dbReference type="ARBA" id="ARBA00022989"/>
    </source>
</evidence>
<organism evidence="10 11">
    <name type="scientific">Phaedon cochleariae</name>
    <name type="common">Mustard beetle</name>
    <dbReference type="NCBI Taxonomy" id="80249"/>
    <lineage>
        <taxon>Eukaryota</taxon>
        <taxon>Metazoa</taxon>
        <taxon>Ecdysozoa</taxon>
        <taxon>Arthropoda</taxon>
        <taxon>Hexapoda</taxon>
        <taxon>Insecta</taxon>
        <taxon>Pterygota</taxon>
        <taxon>Neoptera</taxon>
        <taxon>Endopterygota</taxon>
        <taxon>Coleoptera</taxon>
        <taxon>Polyphaga</taxon>
        <taxon>Cucujiformia</taxon>
        <taxon>Chrysomeloidea</taxon>
        <taxon>Chrysomelidae</taxon>
        <taxon>Chrysomelinae</taxon>
        <taxon>Chrysomelini</taxon>
        <taxon>Phaedon</taxon>
    </lineage>
</organism>
<comment type="subcellular location">
    <subcellularLocation>
        <location evidence="1">Mitochondrion inner membrane</location>
        <topology evidence="1">Single-pass membrane protein</topology>
    </subcellularLocation>
</comment>
<gene>
    <name evidence="10" type="ORF">PHAECO_LOCUS1219</name>
</gene>
<evidence type="ECO:0000256" key="9">
    <source>
        <dbReference type="SAM" id="Phobius"/>
    </source>
</evidence>
<evidence type="ECO:0000256" key="7">
    <source>
        <dbReference type="ARBA" id="ARBA00023128"/>
    </source>
</evidence>
<name>A0A9P0GK42_PHACE</name>
<evidence type="ECO:0000256" key="3">
    <source>
        <dbReference type="ARBA" id="ARBA00007204"/>
    </source>
</evidence>
<dbReference type="EMBL" id="OU896707">
    <property type="protein sequence ID" value="CAH1116864.1"/>
    <property type="molecule type" value="Genomic_DNA"/>
</dbReference>
<dbReference type="InterPro" id="IPR051389">
    <property type="entry name" value="Cytochrome_c_oxidase_VIc"/>
</dbReference>
<keyword evidence="11" id="KW-1185">Reference proteome</keyword>
<dbReference type="AlphaFoldDB" id="A0A9P0GK42"/>
<dbReference type="CDD" id="cd22901">
    <property type="entry name" value="CcO_VIc"/>
    <property type="match status" value="1"/>
</dbReference>
<keyword evidence="5" id="KW-0999">Mitochondrion inner membrane</keyword>
<sequence length="80" mass="9325">MSELVGKIPKPQMRSLLHRQIKRNLLICGIGVAIAGSYMRFVYGDGQKRAYAEFYRTYDIEKEFQRMRKKGLFDSCDADD</sequence>
<dbReference type="GO" id="GO:0005743">
    <property type="term" value="C:mitochondrial inner membrane"/>
    <property type="evidence" value="ECO:0007669"/>
    <property type="project" value="UniProtKB-SubCell"/>
</dbReference>
<evidence type="ECO:0000256" key="8">
    <source>
        <dbReference type="ARBA" id="ARBA00023136"/>
    </source>
</evidence>
<evidence type="ECO:0008006" key="12">
    <source>
        <dbReference type="Google" id="ProtNLM"/>
    </source>
</evidence>
<accession>A0A9P0GK42</accession>
<dbReference type="InterPro" id="IPR037169">
    <property type="entry name" value="Cytochrome_c_oxidase_VIc_sf"/>
</dbReference>
<reference evidence="10" key="2">
    <citation type="submission" date="2022-10" db="EMBL/GenBank/DDBJ databases">
        <authorList>
            <consortium name="ENA_rothamsted_submissions"/>
            <consortium name="culmorum"/>
            <person name="King R."/>
        </authorList>
    </citation>
    <scope>NUCLEOTIDE SEQUENCE</scope>
</reference>
<dbReference type="PANTHER" id="PTHR48416:SF1">
    <property type="entry name" value="CYTOCHROME C OXIDASE SUBUNIT 6C"/>
    <property type="match status" value="1"/>
</dbReference>
<keyword evidence="8 9" id="KW-0472">Membrane</keyword>
<dbReference type="Proteomes" id="UP001153737">
    <property type="component" value="Chromosome 1"/>
</dbReference>
<comment type="similarity">
    <text evidence="3">Belongs to the cytochrome c oxidase subunit 6c family.</text>
</comment>
<comment type="pathway">
    <text evidence="2">Energy metabolism; oxidative phosphorylation.</text>
</comment>
<dbReference type="InterPro" id="IPR034884">
    <property type="entry name" value="Cytochrome_c_oxidase_VIc/VIIs"/>
</dbReference>
<feature type="transmembrane region" description="Helical" evidence="9">
    <location>
        <begin position="21"/>
        <end position="41"/>
    </location>
</feature>
<reference evidence="10" key="1">
    <citation type="submission" date="2022-01" db="EMBL/GenBank/DDBJ databases">
        <authorList>
            <person name="King R."/>
        </authorList>
    </citation>
    <scope>NUCLEOTIDE SEQUENCE</scope>
</reference>
<evidence type="ECO:0000256" key="4">
    <source>
        <dbReference type="ARBA" id="ARBA00022692"/>
    </source>
</evidence>
<proteinExistence type="inferred from homology"/>
<protein>
    <recommendedName>
        <fullName evidence="12">Cytochrome c oxidase subunit VIc</fullName>
    </recommendedName>
</protein>
<evidence type="ECO:0000256" key="5">
    <source>
        <dbReference type="ARBA" id="ARBA00022792"/>
    </source>
</evidence>
<evidence type="ECO:0000313" key="10">
    <source>
        <dbReference type="EMBL" id="CAH1116864.1"/>
    </source>
</evidence>
<evidence type="ECO:0000313" key="11">
    <source>
        <dbReference type="Proteomes" id="UP001153737"/>
    </source>
</evidence>
<dbReference type="OrthoDB" id="10051322at2759"/>
<keyword evidence="7" id="KW-0496">Mitochondrion</keyword>
<dbReference type="SUPFAM" id="SSF81415">
    <property type="entry name" value="Mitochondrial cytochrome c oxidase subunit VIc"/>
    <property type="match status" value="1"/>
</dbReference>
<dbReference type="Gene3D" id="4.10.93.10">
    <property type="entry name" value="Mitochondrial cytochrome c oxidase subunit VIc/VIIs"/>
    <property type="match status" value="1"/>
</dbReference>
<dbReference type="Pfam" id="PF02937">
    <property type="entry name" value="COX6C"/>
    <property type="match status" value="1"/>
</dbReference>